<keyword evidence="7 8" id="KW-0472">Membrane</keyword>
<sequence>MSSHTRVSSPFSQTAASPGAARAGAVLQVLAALLWLPQAWLIAQAVQVMAVSASGSTSVASSDAGSAMAQVAPLALGVLVIGVLRALFDGAGMQRAQKAARRQLSRLREEVVHALARTSPMDSTQAPSGQAASAMAEQAEAIVPWLSRYQPAMFKVRCVPLAIACAVAYFSWVAALILLLAAPLIPLFMAIVGWRARAASEEQMVEIGGMNGFLLDRLRGLSTLRALGAVDATAERLRSHAESLRTRTTRVLRIAFLSSAVLELFSALGVAMVAVYVGFHLLGTLAFGAWGGKLELAQALFVLMLAPAFFDPLRELSAVWHDKAAGEAAMKTLGELQRQAMPLPGAGETSHGTRGVADGAVMEPDEPAAARAVDVRIDALQVGVPGHAAVISEMSECIAAGEHIALWAKSGAGKSLLLAQLAGLIPLEHGSIRIGGVPMDDEHAERLRARIGWMGQHSHVFAGSVLRNVGLGRSDVSARDVRRAVEAAELSQALAHRPAISLGEGGSGLSGGEAVRLALARLAVNRHAGLLLVDEPTAHLDPQTAEQVIASLLEIAKGRTLIVATHDARLAQCMDRVVRLGAVAANAERNEEFA</sequence>
<dbReference type="InterPro" id="IPR027417">
    <property type="entry name" value="P-loop_NTPase"/>
</dbReference>
<dbReference type="InterPro" id="IPR039421">
    <property type="entry name" value="Type_1_exporter"/>
</dbReference>
<feature type="transmembrane region" description="Helical" evidence="8">
    <location>
        <begin position="254"/>
        <end position="276"/>
    </location>
</feature>
<dbReference type="GO" id="GO:0034040">
    <property type="term" value="F:ATPase-coupled lipid transmembrane transporter activity"/>
    <property type="evidence" value="ECO:0007669"/>
    <property type="project" value="TreeGrafter"/>
</dbReference>
<keyword evidence="5" id="KW-0067">ATP-binding</keyword>
<dbReference type="PANTHER" id="PTHR24221">
    <property type="entry name" value="ATP-BINDING CASSETTE SUB-FAMILY B"/>
    <property type="match status" value="1"/>
</dbReference>
<dbReference type="InterPro" id="IPR011527">
    <property type="entry name" value="ABC1_TM_dom"/>
</dbReference>
<organism evidence="11 12">
    <name type="scientific">Diaphorobacter ruginosibacter</name>
    <dbReference type="NCBI Taxonomy" id="1715720"/>
    <lineage>
        <taxon>Bacteria</taxon>
        <taxon>Pseudomonadati</taxon>
        <taxon>Pseudomonadota</taxon>
        <taxon>Betaproteobacteria</taxon>
        <taxon>Burkholderiales</taxon>
        <taxon>Comamonadaceae</taxon>
        <taxon>Diaphorobacter</taxon>
    </lineage>
</organism>
<dbReference type="EMBL" id="CP060714">
    <property type="protein sequence ID" value="QNN58610.1"/>
    <property type="molecule type" value="Genomic_DNA"/>
</dbReference>
<dbReference type="PANTHER" id="PTHR24221:SF261">
    <property type="entry name" value="GLUTATHIONE_L-CYSTEINE TRANSPORT SYSTEM ATP-BINDING_PERMEASE PROTEIN CYDD"/>
    <property type="match status" value="1"/>
</dbReference>
<dbReference type="SMART" id="SM00382">
    <property type="entry name" value="AAA"/>
    <property type="match status" value="1"/>
</dbReference>
<dbReference type="InterPro" id="IPR003593">
    <property type="entry name" value="AAA+_ATPase"/>
</dbReference>
<name>A0A7G9RSN5_9BURK</name>
<feature type="transmembrane region" description="Helical" evidence="8">
    <location>
        <begin position="152"/>
        <end position="170"/>
    </location>
</feature>
<protein>
    <submittedName>
        <fullName evidence="11">Thiol reductant ABC exporter subunit CydD</fullName>
    </submittedName>
</protein>
<keyword evidence="6 8" id="KW-1133">Transmembrane helix</keyword>
<evidence type="ECO:0000256" key="5">
    <source>
        <dbReference type="ARBA" id="ARBA00022840"/>
    </source>
</evidence>
<dbReference type="InterPro" id="IPR014216">
    <property type="entry name" value="ABC_transptr_CydD"/>
</dbReference>
<dbReference type="AlphaFoldDB" id="A0A7G9RSN5"/>
<dbReference type="InterPro" id="IPR003439">
    <property type="entry name" value="ABC_transporter-like_ATP-bd"/>
</dbReference>
<proteinExistence type="predicted"/>
<keyword evidence="4" id="KW-0547">Nucleotide-binding</keyword>
<dbReference type="PROSITE" id="PS50893">
    <property type="entry name" value="ABC_TRANSPORTER_2"/>
    <property type="match status" value="1"/>
</dbReference>
<evidence type="ECO:0000313" key="11">
    <source>
        <dbReference type="EMBL" id="QNN58610.1"/>
    </source>
</evidence>
<keyword evidence="3 8" id="KW-0812">Transmembrane</keyword>
<dbReference type="RefSeq" id="WP_187599138.1">
    <property type="nucleotide sequence ID" value="NZ_CP060714.1"/>
</dbReference>
<evidence type="ECO:0000259" key="9">
    <source>
        <dbReference type="PROSITE" id="PS50893"/>
    </source>
</evidence>
<dbReference type="GO" id="GO:0042883">
    <property type="term" value="P:cysteine transport"/>
    <property type="evidence" value="ECO:0007669"/>
    <property type="project" value="InterPro"/>
</dbReference>
<evidence type="ECO:0000256" key="2">
    <source>
        <dbReference type="ARBA" id="ARBA00022475"/>
    </source>
</evidence>
<accession>A0A7G9RSN5</accession>
<dbReference type="Gene3D" id="1.20.1560.10">
    <property type="entry name" value="ABC transporter type 1, transmembrane domain"/>
    <property type="match status" value="1"/>
</dbReference>
<dbReference type="GO" id="GO:0005886">
    <property type="term" value="C:plasma membrane"/>
    <property type="evidence" value="ECO:0007669"/>
    <property type="project" value="UniProtKB-SubCell"/>
</dbReference>
<evidence type="ECO:0000256" key="6">
    <source>
        <dbReference type="ARBA" id="ARBA00022989"/>
    </source>
</evidence>
<evidence type="ECO:0000259" key="10">
    <source>
        <dbReference type="PROSITE" id="PS50929"/>
    </source>
</evidence>
<keyword evidence="2" id="KW-1003">Cell membrane</keyword>
<dbReference type="Pfam" id="PF00005">
    <property type="entry name" value="ABC_tran"/>
    <property type="match status" value="1"/>
</dbReference>
<keyword evidence="12" id="KW-1185">Reference proteome</keyword>
<feature type="domain" description="ABC transmembrane type-1" evidence="10">
    <location>
        <begin position="23"/>
        <end position="325"/>
    </location>
</feature>
<evidence type="ECO:0000256" key="7">
    <source>
        <dbReference type="ARBA" id="ARBA00023136"/>
    </source>
</evidence>
<gene>
    <name evidence="11" type="primary">cydD</name>
    <name evidence="11" type="ORF">H9K76_07210</name>
</gene>
<dbReference type="SUPFAM" id="SSF52540">
    <property type="entry name" value="P-loop containing nucleoside triphosphate hydrolases"/>
    <property type="match status" value="1"/>
</dbReference>
<dbReference type="KEGG" id="drg:H9K76_07210"/>
<evidence type="ECO:0000256" key="1">
    <source>
        <dbReference type="ARBA" id="ARBA00004651"/>
    </source>
</evidence>
<evidence type="ECO:0000313" key="12">
    <source>
        <dbReference type="Proteomes" id="UP000515811"/>
    </source>
</evidence>
<evidence type="ECO:0000256" key="8">
    <source>
        <dbReference type="SAM" id="Phobius"/>
    </source>
</evidence>
<dbReference type="CDD" id="cd18584">
    <property type="entry name" value="ABC_6TM_AarD_CydD"/>
    <property type="match status" value="1"/>
</dbReference>
<dbReference type="PROSITE" id="PS50929">
    <property type="entry name" value="ABC_TM1F"/>
    <property type="match status" value="1"/>
</dbReference>
<dbReference type="InterPro" id="IPR036640">
    <property type="entry name" value="ABC1_TM_sf"/>
</dbReference>
<dbReference type="GO" id="GO:0016887">
    <property type="term" value="F:ATP hydrolysis activity"/>
    <property type="evidence" value="ECO:0007669"/>
    <property type="project" value="InterPro"/>
</dbReference>
<dbReference type="GO" id="GO:0140359">
    <property type="term" value="F:ABC-type transporter activity"/>
    <property type="evidence" value="ECO:0007669"/>
    <property type="project" value="InterPro"/>
</dbReference>
<comment type="subcellular location">
    <subcellularLocation>
        <location evidence="1">Cell membrane</location>
        <topology evidence="1">Multi-pass membrane protein</topology>
    </subcellularLocation>
</comment>
<feature type="domain" description="ABC transporter" evidence="9">
    <location>
        <begin position="375"/>
        <end position="594"/>
    </location>
</feature>
<dbReference type="GO" id="GO:0005524">
    <property type="term" value="F:ATP binding"/>
    <property type="evidence" value="ECO:0007669"/>
    <property type="project" value="UniProtKB-KW"/>
</dbReference>
<feature type="transmembrane region" description="Helical" evidence="8">
    <location>
        <begin position="176"/>
        <end position="194"/>
    </location>
</feature>
<dbReference type="Gene3D" id="3.40.50.300">
    <property type="entry name" value="P-loop containing nucleotide triphosphate hydrolases"/>
    <property type="match status" value="1"/>
</dbReference>
<dbReference type="NCBIfam" id="TIGR02857">
    <property type="entry name" value="CydD"/>
    <property type="match status" value="1"/>
</dbReference>
<dbReference type="InterPro" id="IPR017871">
    <property type="entry name" value="ABC_transporter-like_CS"/>
</dbReference>
<evidence type="ECO:0000256" key="4">
    <source>
        <dbReference type="ARBA" id="ARBA00022741"/>
    </source>
</evidence>
<dbReference type="SUPFAM" id="SSF90123">
    <property type="entry name" value="ABC transporter transmembrane region"/>
    <property type="match status" value="1"/>
</dbReference>
<dbReference type="Proteomes" id="UP000515811">
    <property type="component" value="Chromosome"/>
</dbReference>
<evidence type="ECO:0000256" key="3">
    <source>
        <dbReference type="ARBA" id="ARBA00022692"/>
    </source>
</evidence>
<reference evidence="11 12" key="1">
    <citation type="submission" date="2020-08" db="EMBL/GenBank/DDBJ databases">
        <title>Genome sequence of Diaphorobacter ruginosibacter DSM 27467T.</title>
        <authorList>
            <person name="Hyun D.-W."/>
            <person name="Bae J.-W."/>
        </authorList>
    </citation>
    <scope>NUCLEOTIDE SEQUENCE [LARGE SCALE GENOMIC DNA]</scope>
    <source>
        <strain evidence="11 12">DSM 27467</strain>
    </source>
</reference>
<dbReference type="Pfam" id="PF00664">
    <property type="entry name" value="ABC_membrane"/>
    <property type="match status" value="1"/>
</dbReference>
<dbReference type="PROSITE" id="PS00211">
    <property type="entry name" value="ABC_TRANSPORTER_1"/>
    <property type="match status" value="1"/>
</dbReference>
<feature type="transmembrane region" description="Helical" evidence="8">
    <location>
        <begin position="67"/>
        <end position="88"/>
    </location>
</feature>